<feature type="domain" description="DUF6534" evidence="2">
    <location>
        <begin position="176"/>
        <end position="264"/>
    </location>
</feature>
<name>A0AAD7BLK0_9AGAR</name>
<evidence type="ECO:0000313" key="3">
    <source>
        <dbReference type="EMBL" id="KAJ7624394.1"/>
    </source>
</evidence>
<comment type="caution">
    <text evidence="3">The sequence shown here is derived from an EMBL/GenBank/DDBJ whole genome shotgun (WGS) entry which is preliminary data.</text>
</comment>
<keyword evidence="1" id="KW-0812">Transmembrane</keyword>
<dbReference type="Proteomes" id="UP001221142">
    <property type="component" value="Unassembled WGS sequence"/>
</dbReference>
<feature type="transmembrane region" description="Helical" evidence="1">
    <location>
        <begin position="212"/>
        <end position="236"/>
    </location>
</feature>
<dbReference type="AlphaFoldDB" id="A0AAD7BLK0"/>
<feature type="transmembrane region" description="Helical" evidence="1">
    <location>
        <begin position="14"/>
        <end position="36"/>
    </location>
</feature>
<dbReference type="Pfam" id="PF20152">
    <property type="entry name" value="DUF6534"/>
    <property type="match status" value="1"/>
</dbReference>
<sequence>MTSAVAPSLSYGPLLFGGAIALMLSGIVFAQSIIFFKLFPDERGFQLRSAMVASMWLLDLTHSALLLASLFYYFVSHFDNPGALSLIPVPIALTILLTAIQTCFAHLFYAHKIYRASGRNWIITGPLVLLAGLRLLAAVAATAEMLHLGQWAPFINPSATRTFDPHFLFTTGLALSAGTDAIITVLLCYYIRKARQLSDSSRMKAVLDTVTLYTLENGFITCLTTIAALVFWLVLAHTSLPLGLHFVIGKLYPNSLLVLLNTRKEMHPAESAQGYAPSTYLANYYTHFPHRAPGPGPRATVRNAGTGRTLTVMETGLSPLTYTNSREPLIIPTATQHGYHPPFKMHLSDEVIEQNHKMMMNSSKRWSEDMTEVSVATNGEARQTRRPPRSLRSYRALNWPALP</sequence>
<evidence type="ECO:0000313" key="4">
    <source>
        <dbReference type="Proteomes" id="UP001221142"/>
    </source>
</evidence>
<accession>A0AAD7BLK0</accession>
<dbReference type="PANTHER" id="PTHR40465:SF1">
    <property type="entry name" value="DUF6534 DOMAIN-CONTAINING PROTEIN"/>
    <property type="match status" value="1"/>
</dbReference>
<organism evidence="3 4">
    <name type="scientific">Roridomyces roridus</name>
    <dbReference type="NCBI Taxonomy" id="1738132"/>
    <lineage>
        <taxon>Eukaryota</taxon>
        <taxon>Fungi</taxon>
        <taxon>Dikarya</taxon>
        <taxon>Basidiomycota</taxon>
        <taxon>Agaricomycotina</taxon>
        <taxon>Agaricomycetes</taxon>
        <taxon>Agaricomycetidae</taxon>
        <taxon>Agaricales</taxon>
        <taxon>Marasmiineae</taxon>
        <taxon>Mycenaceae</taxon>
        <taxon>Roridomyces</taxon>
    </lineage>
</organism>
<dbReference type="InterPro" id="IPR045339">
    <property type="entry name" value="DUF6534"/>
</dbReference>
<gene>
    <name evidence="3" type="ORF">FB45DRAFT_923301</name>
</gene>
<evidence type="ECO:0000259" key="2">
    <source>
        <dbReference type="Pfam" id="PF20152"/>
    </source>
</evidence>
<feature type="transmembrane region" description="Helical" evidence="1">
    <location>
        <begin position="121"/>
        <end position="146"/>
    </location>
</feature>
<reference evidence="3" key="1">
    <citation type="submission" date="2023-03" db="EMBL/GenBank/DDBJ databases">
        <title>Massive genome expansion in bonnet fungi (Mycena s.s.) driven by repeated elements and novel gene families across ecological guilds.</title>
        <authorList>
            <consortium name="Lawrence Berkeley National Laboratory"/>
            <person name="Harder C.B."/>
            <person name="Miyauchi S."/>
            <person name="Viragh M."/>
            <person name="Kuo A."/>
            <person name="Thoen E."/>
            <person name="Andreopoulos B."/>
            <person name="Lu D."/>
            <person name="Skrede I."/>
            <person name="Drula E."/>
            <person name="Henrissat B."/>
            <person name="Morin E."/>
            <person name="Kohler A."/>
            <person name="Barry K."/>
            <person name="LaButti K."/>
            <person name="Morin E."/>
            <person name="Salamov A."/>
            <person name="Lipzen A."/>
            <person name="Mereny Z."/>
            <person name="Hegedus B."/>
            <person name="Baldrian P."/>
            <person name="Stursova M."/>
            <person name="Weitz H."/>
            <person name="Taylor A."/>
            <person name="Grigoriev I.V."/>
            <person name="Nagy L.G."/>
            <person name="Martin F."/>
            <person name="Kauserud H."/>
        </authorList>
    </citation>
    <scope>NUCLEOTIDE SEQUENCE</scope>
    <source>
        <strain evidence="3">9284</strain>
    </source>
</reference>
<evidence type="ECO:0000256" key="1">
    <source>
        <dbReference type="SAM" id="Phobius"/>
    </source>
</evidence>
<keyword evidence="1" id="KW-1133">Transmembrane helix</keyword>
<feature type="transmembrane region" description="Helical" evidence="1">
    <location>
        <begin position="87"/>
        <end position="109"/>
    </location>
</feature>
<feature type="transmembrane region" description="Helical" evidence="1">
    <location>
        <begin position="166"/>
        <end position="191"/>
    </location>
</feature>
<keyword evidence="1" id="KW-0472">Membrane</keyword>
<dbReference type="PANTHER" id="PTHR40465">
    <property type="entry name" value="CHROMOSOME 1, WHOLE GENOME SHOTGUN SEQUENCE"/>
    <property type="match status" value="1"/>
</dbReference>
<feature type="transmembrane region" description="Helical" evidence="1">
    <location>
        <begin position="56"/>
        <end position="75"/>
    </location>
</feature>
<protein>
    <recommendedName>
        <fullName evidence="2">DUF6534 domain-containing protein</fullName>
    </recommendedName>
</protein>
<dbReference type="EMBL" id="JARKIF010000013">
    <property type="protein sequence ID" value="KAJ7624394.1"/>
    <property type="molecule type" value="Genomic_DNA"/>
</dbReference>
<keyword evidence="4" id="KW-1185">Reference proteome</keyword>
<proteinExistence type="predicted"/>